<feature type="domain" description="ABC transmembrane type-1" evidence="11">
    <location>
        <begin position="37"/>
        <end position="319"/>
    </location>
</feature>
<evidence type="ECO:0000259" key="10">
    <source>
        <dbReference type="PROSITE" id="PS50893"/>
    </source>
</evidence>
<evidence type="ECO:0000313" key="13">
    <source>
        <dbReference type="Proteomes" id="UP000501926"/>
    </source>
</evidence>
<dbReference type="Pfam" id="PF00005">
    <property type="entry name" value="ABC_tran"/>
    <property type="match status" value="1"/>
</dbReference>
<evidence type="ECO:0000256" key="9">
    <source>
        <dbReference type="SAM" id="Phobius"/>
    </source>
</evidence>
<keyword evidence="8 9" id="KW-0472">Membrane</keyword>
<feature type="transmembrane region" description="Helical" evidence="9">
    <location>
        <begin position="147"/>
        <end position="172"/>
    </location>
</feature>
<dbReference type="Gene3D" id="3.40.50.300">
    <property type="entry name" value="P-loop containing nucleotide triphosphate hydrolases"/>
    <property type="match status" value="1"/>
</dbReference>
<organism evidence="12 13">
    <name type="scientific">Kuenenia stuttgartiensis</name>
    <dbReference type="NCBI Taxonomy" id="174633"/>
    <lineage>
        <taxon>Bacteria</taxon>
        <taxon>Pseudomonadati</taxon>
        <taxon>Planctomycetota</taxon>
        <taxon>Candidatus Brocadiia</taxon>
        <taxon>Candidatus Brocadiales</taxon>
        <taxon>Candidatus Brocadiaceae</taxon>
        <taxon>Candidatus Kuenenia</taxon>
    </lineage>
</organism>
<dbReference type="Proteomes" id="UP000501926">
    <property type="component" value="Chromosome"/>
</dbReference>
<evidence type="ECO:0000256" key="5">
    <source>
        <dbReference type="ARBA" id="ARBA00022741"/>
    </source>
</evidence>
<keyword evidence="2" id="KW-0813">Transport</keyword>
<name>A0A6G7GX25_KUEST</name>
<dbReference type="GO" id="GO:0016887">
    <property type="term" value="F:ATP hydrolysis activity"/>
    <property type="evidence" value="ECO:0007669"/>
    <property type="project" value="InterPro"/>
</dbReference>
<dbReference type="GO" id="GO:0015421">
    <property type="term" value="F:ABC-type oligopeptide transporter activity"/>
    <property type="evidence" value="ECO:0007669"/>
    <property type="project" value="TreeGrafter"/>
</dbReference>
<dbReference type="PANTHER" id="PTHR43394:SF1">
    <property type="entry name" value="ATP-BINDING CASSETTE SUB-FAMILY B MEMBER 10, MITOCHONDRIAL"/>
    <property type="match status" value="1"/>
</dbReference>
<feature type="transmembrane region" description="Helical" evidence="9">
    <location>
        <begin position="253"/>
        <end position="277"/>
    </location>
</feature>
<dbReference type="RefSeq" id="WP_164995540.1">
    <property type="nucleotide sequence ID" value="NZ_CP049055.1"/>
</dbReference>
<dbReference type="GO" id="GO:0005886">
    <property type="term" value="C:plasma membrane"/>
    <property type="evidence" value="ECO:0007669"/>
    <property type="project" value="UniProtKB-SubCell"/>
</dbReference>
<evidence type="ECO:0000256" key="7">
    <source>
        <dbReference type="ARBA" id="ARBA00022989"/>
    </source>
</evidence>
<evidence type="ECO:0000256" key="2">
    <source>
        <dbReference type="ARBA" id="ARBA00022448"/>
    </source>
</evidence>
<dbReference type="PROSITE" id="PS50929">
    <property type="entry name" value="ABC_TM1F"/>
    <property type="match status" value="1"/>
</dbReference>
<keyword evidence="4 9" id="KW-0812">Transmembrane</keyword>
<dbReference type="InterPro" id="IPR036640">
    <property type="entry name" value="ABC1_TM_sf"/>
</dbReference>
<evidence type="ECO:0000313" key="12">
    <source>
        <dbReference type="EMBL" id="QII13902.1"/>
    </source>
</evidence>
<dbReference type="FunFam" id="1.20.1560.10:FF:000011">
    <property type="entry name" value="Multidrug ABC transporter ATP-binding protein"/>
    <property type="match status" value="1"/>
</dbReference>
<dbReference type="EMBL" id="CP049055">
    <property type="protein sequence ID" value="QII13902.1"/>
    <property type="molecule type" value="Genomic_DNA"/>
</dbReference>
<dbReference type="CDD" id="cd18544">
    <property type="entry name" value="ABC_6TM_TmrA_like"/>
    <property type="match status" value="1"/>
</dbReference>
<feature type="transmembrane region" description="Helical" evidence="9">
    <location>
        <begin position="72"/>
        <end position="93"/>
    </location>
</feature>
<dbReference type="SUPFAM" id="SSF90123">
    <property type="entry name" value="ABC transporter transmembrane region"/>
    <property type="match status" value="1"/>
</dbReference>
<evidence type="ECO:0000256" key="1">
    <source>
        <dbReference type="ARBA" id="ARBA00004651"/>
    </source>
</evidence>
<feature type="transmembrane region" description="Helical" evidence="9">
    <location>
        <begin position="32"/>
        <end position="52"/>
    </location>
</feature>
<dbReference type="SUPFAM" id="SSF52540">
    <property type="entry name" value="P-loop containing nucleoside triphosphate hydrolases"/>
    <property type="match status" value="1"/>
</dbReference>
<dbReference type="InterPro" id="IPR011527">
    <property type="entry name" value="ABC1_TM_dom"/>
</dbReference>
<keyword evidence="6 12" id="KW-0067">ATP-binding</keyword>
<dbReference type="InterPro" id="IPR003593">
    <property type="entry name" value="AAA+_ATPase"/>
</dbReference>
<proteinExistence type="predicted"/>
<accession>A0A6G7GX25</accession>
<dbReference type="SMR" id="A0A6G7GX25"/>
<gene>
    <name evidence="12" type="primary">msbA</name>
    <name evidence="12" type="ORF">KsCSTR_45230</name>
</gene>
<comment type="subcellular location">
    <subcellularLocation>
        <location evidence="1">Cell membrane</location>
        <topology evidence="1">Multi-pass membrane protein</topology>
    </subcellularLocation>
</comment>
<dbReference type="PANTHER" id="PTHR43394">
    <property type="entry name" value="ATP-DEPENDENT PERMEASE MDL1, MITOCHONDRIAL"/>
    <property type="match status" value="1"/>
</dbReference>
<dbReference type="InterPro" id="IPR003439">
    <property type="entry name" value="ABC_transporter-like_ATP-bd"/>
</dbReference>
<dbReference type="Gene3D" id="1.20.1560.10">
    <property type="entry name" value="ABC transporter type 1, transmembrane domain"/>
    <property type="match status" value="1"/>
</dbReference>
<reference evidence="12 13" key="1">
    <citation type="submission" date="2020-02" db="EMBL/GenBank/DDBJ databases">
        <title>Newly sequenced genome of strain CSTR1 showed variability in Candidatus Kuenenia stuttgartiensis genomes.</title>
        <authorList>
            <person name="Ding C."/>
            <person name="Adrian L."/>
        </authorList>
    </citation>
    <scope>NUCLEOTIDE SEQUENCE [LARGE SCALE GENOMIC DNA]</scope>
    <source>
        <strain evidence="12 13">CSTR1</strain>
    </source>
</reference>
<dbReference type="SMART" id="SM00382">
    <property type="entry name" value="AAA"/>
    <property type="match status" value="1"/>
</dbReference>
<feature type="transmembrane region" description="Helical" evidence="9">
    <location>
        <begin position="178"/>
        <end position="196"/>
    </location>
</feature>
<evidence type="ECO:0000256" key="4">
    <source>
        <dbReference type="ARBA" id="ARBA00022692"/>
    </source>
</evidence>
<keyword evidence="3" id="KW-1003">Cell membrane</keyword>
<keyword evidence="7 9" id="KW-1133">Transmembrane helix</keyword>
<evidence type="ECO:0000256" key="3">
    <source>
        <dbReference type="ARBA" id="ARBA00022475"/>
    </source>
</evidence>
<sequence length="602" mass="68849">MQNKDYFSKDRTPTRGFNRVVIRKLFSYILRYKALGILSLFIVIAGTILFLMGPYLFGYTIDHGIVNGDISLLYKMAIALFGIKTVRLLLIVIQSYNLQMIGQKVTMDMRMELFRHIHSLPVSFFDKNPVGRIVTRLTNDIASISELFSVGVITVIGDLFIIAGIIVAMFLLDVQLGLLSLLAFPIMIILACWFGARMKNSFREIRRKLAQINSYLNENITGMKVIQLFNREGKNYKIFGEISDDNLKEQSKYITYFAIFQPSIHMVSGFTIAIILWYGGMRYLDGVLTLGVLVTFLTYVQNLFDPIRDIIEKYNIFQGAMASSERVFGLMEEQQEPDYSIANPYREIPKREFKGDIIFRNVWFAYNDSDFVLKNISFQVKHGQSVALVGVTGSGKTSIANVLTRFYEIQKGAIFIDGIDIKKIEKIGLRYMIGYISQDVFLFSGTLRENITLFRHMEDSELLSIINSLGLMPFINRMQDGLDTKISERGANLSVGERQFISLSRIILYDPQIIILDEATSSMDPLSEVFIQEAMHKITKGKTSILIAHRLSTILHCDKIIELNRGEIIEEGTHEELLKKDSLYRQLYQLSLKGKFVESRLM</sequence>
<evidence type="ECO:0000259" key="11">
    <source>
        <dbReference type="PROSITE" id="PS50929"/>
    </source>
</evidence>
<dbReference type="InterPro" id="IPR027417">
    <property type="entry name" value="P-loop_NTPase"/>
</dbReference>
<dbReference type="GO" id="GO:0005524">
    <property type="term" value="F:ATP binding"/>
    <property type="evidence" value="ECO:0007669"/>
    <property type="project" value="UniProtKB-KW"/>
</dbReference>
<dbReference type="FunFam" id="3.40.50.300:FF:000218">
    <property type="entry name" value="Multidrug ABC transporter ATP-binding protein"/>
    <property type="match status" value="1"/>
</dbReference>
<dbReference type="Pfam" id="PF00664">
    <property type="entry name" value="ABC_membrane"/>
    <property type="match status" value="1"/>
</dbReference>
<evidence type="ECO:0000256" key="8">
    <source>
        <dbReference type="ARBA" id="ARBA00023136"/>
    </source>
</evidence>
<dbReference type="AlphaFoldDB" id="A0A6G7GX25"/>
<dbReference type="InterPro" id="IPR039421">
    <property type="entry name" value="Type_1_exporter"/>
</dbReference>
<dbReference type="PROSITE" id="PS50893">
    <property type="entry name" value="ABC_TRANSPORTER_2"/>
    <property type="match status" value="1"/>
</dbReference>
<feature type="domain" description="ABC transporter" evidence="10">
    <location>
        <begin position="357"/>
        <end position="590"/>
    </location>
</feature>
<evidence type="ECO:0000256" key="6">
    <source>
        <dbReference type="ARBA" id="ARBA00022840"/>
    </source>
</evidence>
<keyword evidence="5" id="KW-0547">Nucleotide-binding</keyword>
<protein>
    <submittedName>
        <fullName evidence="12">Putative ATP-binding transport protein</fullName>
    </submittedName>
</protein>